<organism evidence="2 3">
    <name type="scientific">Anaerococcus murdochii</name>
    <dbReference type="NCBI Taxonomy" id="411577"/>
    <lineage>
        <taxon>Bacteria</taxon>
        <taxon>Bacillati</taxon>
        <taxon>Bacillota</taxon>
        <taxon>Tissierellia</taxon>
        <taxon>Tissierellales</taxon>
        <taxon>Peptoniphilaceae</taxon>
        <taxon>Anaerococcus</taxon>
    </lineage>
</organism>
<dbReference type="InterPro" id="IPR001387">
    <property type="entry name" value="Cro/C1-type_HTH"/>
</dbReference>
<comment type="caution">
    <text evidence="2">The sequence shown here is derived from an EMBL/GenBank/DDBJ whole genome shotgun (WGS) entry which is preliminary data.</text>
</comment>
<dbReference type="RefSeq" id="WP_223418909.1">
    <property type="nucleotide sequence ID" value="NZ_JAIPME010000002.1"/>
</dbReference>
<sequence>MLANKLKQFRKQEDRNQENFAHIMGVHVNTYRRFENNETELPVTCAKKLGDYFEINWWELYEIEVANRRTRGLKMTVKDLIYKLMLSHPDAVVKIVESPEENPGDDIVDVIDARNEVLLEYGKDEV</sequence>
<dbReference type="Proteomes" id="UP000734271">
    <property type="component" value="Unassembled WGS sequence"/>
</dbReference>
<name>A0ABS7SYL9_9FIRM</name>
<reference evidence="2 3" key="1">
    <citation type="submission" date="2021-08" db="EMBL/GenBank/DDBJ databases">
        <title>FDA dAtabase for Regulatory Grade micrObial Sequences (FDA-ARGOS): Supporting development and validation of Infectious Disease Dx tests.</title>
        <authorList>
            <person name="Sproer C."/>
            <person name="Gronow S."/>
            <person name="Severitt S."/>
            <person name="Schroder I."/>
            <person name="Tallon L."/>
            <person name="Sadzewicz L."/>
            <person name="Zhao X."/>
            <person name="Boylan J."/>
            <person name="Ott S."/>
            <person name="Bowen H."/>
            <person name="Vavikolanu K."/>
            <person name="Hazen T."/>
            <person name="Aluvathingal J."/>
            <person name="Nadendla S."/>
            <person name="Lowell S."/>
            <person name="Myers T."/>
            <person name="Yan Y."/>
            <person name="Sichtig H."/>
        </authorList>
    </citation>
    <scope>NUCLEOTIDE SEQUENCE [LARGE SCALE GENOMIC DNA]</scope>
    <source>
        <strain evidence="2 3">FDAARGOS_1460</strain>
    </source>
</reference>
<feature type="domain" description="HTH cro/C1-type" evidence="1">
    <location>
        <begin position="6"/>
        <end position="60"/>
    </location>
</feature>
<protein>
    <submittedName>
        <fullName evidence="2">Helix-turn-helix domain-containing protein</fullName>
    </submittedName>
</protein>
<dbReference type="InterPro" id="IPR010982">
    <property type="entry name" value="Lambda_DNA-bd_dom_sf"/>
</dbReference>
<evidence type="ECO:0000313" key="2">
    <source>
        <dbReference type="EMBL" id="MBZ2386642.1"/>
    </source>
</evidence>
<dbReference type="CDD" id="cd00093">
    <property type="entry name" value="HTH_XRE"/>
    <property type="match status" value="1"/>
</dbReference>
<evidence type="ECO:0000313" key="3">
    <source>
        <dbReference type="Proteomes" id="UP000734271"/>
    </source>
</evidence>
<dbReference type="EMBL" id="JAIPME010000002">
    <property type="protein sequence ID" value="MBZ2386642.1"/>
    <property type="molecule type" value="Genomic_DNA"/>
</dbReference>
<gene>
    <name evidence="2" type="ORF">K8P03_04935</name>
</gene>
<dbReference type="SMART" id="SM00530">
    <property type="entry name" value="HTH_XRE"/>
    <property type="match status" value="1"/>
</dbReference>
<keyword evidence="3" id="KW-1185">Reference proteome</keyword>
<accession>A0ABS7SYL9</accession>
<proteinExistence type="predicted"/>
<dbReference type="PROSITE" id="PS50943">
    <property type="entry name" value="HTH_CROC1"/>
    <property type="match status" value="1"/>
</dbReference>
<dbReference type="Gene3D" id="1.10.260.40">
    <property type="entry name" value="lambda repressor-like DNA-binding domains"/>
    <property type="match status" value="1"/>
</dbReference>
<evidence type="ECO:0000259" key="1">
    <source>
        <dbReference type="PROSITE" id="PS50943"/>
    </source>
</evidence>
<dbReference type="Pfam" id="PF01381">
    <property type="entry name" value="HTH_3"/>
    <property type="match status" value="1"/>
</dbReference>
<dbReference type="SUPFAM" id="SSF47413">
    <property type="entry name" value="lambda repressor-like DNA-binding domains"/>
    <property type="match status" value="1"/>
</dbReference>